<protein>
    <submittedName>
        <fullName evidence="1">Uncharacterized protein</fullName>
    </submittedName>
</protein>
<accession>A0AAW9F4Q6</accession>
<comment type="caution">
    <text evidence="1">The sequence shown here is derived from an EMBL/GenBank/DDBJ whole genome shotgun (WGS) entry which is preliminary data.</text>
</comment>
<organism evidence="1">
    <name type="scientific">Agrobacterium rosae</name>
    <dbReference type="NCBI Taxonomy" id="1972867"/>
    <lineage>
        <taxon>Bacteria</taxon>
        <taxon>Pseudomonadati</taxon>
        <taxon>Pseudomonadota</taxon>
        <taxon>Alphaproteobacteria</taxon>
        <taxon>Hyphomicrobiales</taxon>
        <taxon>Rhizobiaceae</taxon>
        <taxon>Rhizobium/Agrobacterium group</taxon>
        <taxon>Agrobacterium</taxon>
    </lineage>
</organism>
<dbReference type="RefSeq" id="WP_320202452.1">
    <property type="nucleotide sequence ID" value="NZ_CP192781.1"/>
</dbReference>
<reference evidence="1" key="1">
    <citation type="journal article" date="2023" name="Phytobiomes J">
        <title>Deciphering the key players within the bacterial microbiota associated with aerial crown gall tumors on rhododendron: Insights into the gallobiome.</title>
        <authorList>
            <person name="Kuzmanovic N."/>
            <person name="Nesme J."/>
            <person name="Wolf J."/>
            <person name="Neumann-Schaal M."/>
            <person name="Petersen J."/>
            <person name="Fernandez-Gnecco G."/>
            <person name="Sproeer C."/>
            <person name="Bunk B."/>
            <person name="Overmann J."/>
            <person name="Sorensen S.J."/>
            <person name="Idczak E."/>
            <person name="Smalla K."/>
        </authorList>
    </citation>
    <scope>NUCLEOTIDE SEQUENCE</scope>
    <source>
        <strain evidence="1">Rho-11.1</strain>
    </source>
</reference>
<proteinExistence type="predicted"/>
<sequence>MVKYLKADVPPSSRIPCTVTPLPDRALSAQEVTAKWGPDRAEVLSCDARRAAAVAAIDTIPAQETTP</sequence>
<name>A0AAW9F4Q6_9HYPH</name>
<dbReference type="AlphaFoldDB" id="A0AAW9F4Q6"/>
<gene>
    <name evidence="1" type="ORF">RMR22_04395</name>
</gene>
<dbReference type="EMBL" id="JAVRAF010000001">
    <property type="protein sequence ID" value="MDX8301472.1"/>
    <property type="molecule type" value="Genomic_DNA"/>
</dbReference>
<evidence type="ECO:0000313" key="1">
    <source>
        <dbReference type="EMBL" id="MDX8301472.1"/>
    </source>
</evidence>